<reference evidence="1 2" key="1">
    <citation type="submission" date="2024-08" db="EMBL/GenBank/DDBJ databases">
        <authorList>
            <person name="Cucini C."/>
            <person name="Frati F."/>
        </authorList>
    </citation>
    <scope>NUCLEOTIDE SEQUENCE [LARGE SCALE GENOMIC DNA]</scope>
</reference>
<organism evidence="1 2">
    <name type="scientific">Orchesella dallaii</name>
    <dbReference type="NCBI Taxonomy" id="48710"/>
    <lineage>
        <taxon>Eukaryota</taxon>
        <taxon>Metazoa</taxon>
        <taxon>Ecdysozoa</taxon>
        <taxon>Arthropoda</taxon>
        <taxon>Hexapoda</taxon>
        <taxon>Collembola</taxon>
        <taxon>Entomobryomorpha</taxon>
        <taxon>Entomobryoidea</taxon>
        <taxon>Orchesellidae</taxon>
        <taxon>Orchesellinae</taxon>
        <taxon>Orchesella</taxon>
    </lineage>
</organism>
<sequence length="88" mass="10443">MANPAKAFYSVSKQNFIAKLPRFYQIARNNREATVLTEISNTELEAALRTQKQRQQEVKQIQVEYDKRRHFYEKQKKRHVLDSNVGNC</sequence>
<keyword evidence="2" id="KW-1185">Reference proteome</keyword>
<dbReference type="Proteomes" id="UP001642540">
    <property type="component" value="Unassembled WGS sequence"/>
</dbReference>
<evidence type="ECO:0000313" key="2">
    <source>
        <dbReference type="Proteomes" id="UP001642540"/>
    </source>
</evidence>
<comment type="caution">
    <text evidence="1">The sequence shown here is derived from an EMBL/GenBank/DDBJ whole genome shotgun (WGS) entry which is preliminary data.</text>
</comment>
<dbReference type="EMBL" id="CAXLJM020000124">
    <property type="protein sequence ID" value="CAL8139028.1"/>
    <property type="molecule type" value="Genomic_DNA"/>
</dbReference>
<name>A0ABP1RYD5_9HEXA</name>
<protein>
    <submittedName>
        <fullName evidence="1">Uncharacterized protein</fullName>
    </submittedName>
</protein>
<evidence type="ECO:0000313" key="1">
    <source>
        <dbReference type="EMBL" id="CAL8139028.1"/>
    </source>
</evidence>
<gene>
    <name evidence="1" type="ORF">ODALV1_LOCUS27652</name>
</gene>
<proteinExistence type="predicted"/>
<accession>A0ABP1RYD5</accession>